<gene>
    <name evidence="10" type="ORF">UW26_C0027G0004</name>
</gene>
<keyword evidence="3" id="KW-0597">Phosphoprotein</keyword>
<protein>
    <submittedName>
        <fullName evidence="10">Phosphomannomutase</fullName>
    </submittedName>
</protein>
<dbReference type="InterPro" id="IPR005846">
    <property type="entry name" value="A-D-PHexomutase_a/b/a-III"/>
</dbReference>
<dbReference type="Pfam" id="PF02878">
    <property type="entry name" value="PGM_PMM_I"/>
    <property type="match status" value="1"/>
</dbReference>
<evidence type="ECO:0000256" key="6">
    <source>
        <dbReference type="ARBA" id="ARBA00023235"/>
    </source>
</evidence>
<dbReference type="Pfam" id="PF02879">
    <property type="entry name" value="PGM_PMM_II"/>
    <property type="match status" value="1"/>
</dbReference>
<dbReference type="Proteomes" id="UP000034097">
    <property type="component" value="Unassembled WGS sequence"/>
</dbReference>
<dbReference type="GO" id="GO:0005975">
    <property type="term" value="P:carbohydrate metabolic process"/>
    <property type="evidence" value="ECO:0007669"/>
    <property type="project" value="InterPro"/>
</dbReference>
<evidence type="ECO:0000256" key="1">
    <source>
        <dbReference type="ARBA" id="ARBA00001946"/>
    </source>
</evidence>
<dbReference type="InterPro" id="IPR005844">
    <property type="entry name" value="A-D-PHexomutase_a/b/a-I"/>
</dbReference>
<dbReference type="AlphaFoldDB" id="A0A0G1GTV7"/>
<dbReference type="InterPro" id="IPR005841">
    <property type="entry name" value="Alpha-D-phosphohexomutase_SF"/>
</dbReference>
<evidence type="ECO:0000256" key="2">
    <source>
        <dbReference type="ARBA" id="ARBA00010231"/>
    </source>
</evidence>
<proteinExistence type="inferred from homology"/>
<dbReference type="EMBL" id="LCHQ01000027">
    <property type="protein sequence ID" value="KKT37658.1"/>
    <property type="molecule type" value="Genomic_DNA"/>
</dbReference>
<feature type="domain" description="Alpha-D-phosphohexomutase alpha/beta/alpha" evidence="7">
    <location>
        <begin position="7"/>
        <end position="138"/>
    </location>
</feature>
<dbReference type="SUPFAM" id="SSF55957">
    <property type="entry name" value="Phosphoglucomutase, C-terminal domain"/>
    <property type="match status" value="1"/>
</dbReference>
<dbReference type="InterPro" id="IPR036900">
    <property type="entry name" value="A-D-PHexomutase_C_sf"/>
</dbReference>
<reference evidence="10 11" key="1">
    <citation type="journal article" date="2015" name="Nature">
        <title>rRNA introns, odd ribosomes, and small enigmatic genomes across a large radiation of phyla.</title>
        <authorList>
            <person name="Brown C.T."/>
            <person name="Hug L.A."/>
            <person name="Thomas B.C."/>
            <person name="Sharon I."/>
            <person name="Castelle C.J."/>
            <person name="Singh A."/>
            <person name="Wilkins M.J."/>
            <person name="Williams K.H."/>
            <person name="Banfield J.F."/>
        </authorList>
    </citation>
    <scope>NUCLEOTIDE SEQUENCE [LARGE SCALE GENOMIC DNA]</scope>
</reference>
<evidence type="ECO:0000259" key="9">
    <source>
        <dbReference type="Pfam" id="PF02880"/>
    </source>
</evidence>
<feature type="domain" description="Alpha-D-phosphohexomutase alpha/beta/alpha" evidence="8">
    <location>
        <begin position="153"/>
        <end position="250"/>
    </location>
</feature>
<dbReference type="CDD" id="cd03089">
    <property type="entry name" value="PMM_PGM"/>
    <property type="match status" value="1"/>
</dbReference>
<keyword evidence="4" id="KW-0479">Metal-binding</keyword>
<dbReference type="Pfam" id="PF02880">
    <property type="entry name" value="PGM_PMM_III"/>
    <property type="match status" value="1"/>
</dbReference>
<dbReference type="InterPro" id="IPR016055">
    <property type="entry name" value="A-D-PHexomutase_a/b/a-I/II/III"/>
</dbReference>
<comment type="cofactor">
    <cofactor evidence="1">
        <name>Mg(2+)</name>
        <dbReference type="ChEBI" id="CHEBI:18420"/>
    </cofactor>
</comment>
<evidence type="ECO:0000313" key="11">
    <source>
        <dbReference type="Proteomes" id="UP000034097"/>
    </source>
</evidence>
<evidence type="ECO:0000259" key="7">
    <source>
        <dbReference type="Pfam" id="PF02878"/>
    </source>
</evidence>
<keyword evidence="6" id="KW-0413">Isomerase</keyword>
<dbReference type="GO" id="GO:0046872">
    <property type="term" value="F:metal ion binding"/>
    <property type="evidence" value="ECO:0007669"/>
    <property type="project" value="UniProtKB-KW"/>
</dbReference>
<sequence>MTVNPLIFRGYDIRGIVGQDLNEEIVYSLGRAYGTLLAGRRIKVCPVGHDNRLESERFSKAFIKGLNESGIDTYYIGNSLSQIVYFSSYLFFTRGYAMITASHNSKEFNGLKLGIGYSESLSGEGIQNLRRILEKGSFVSGKGKNSNYNVFPEYQKNLLKLFNLKKRWKIVVDACNSTSGQFYPTIFSKTGCQVIKQNCNLDSNFPLGIPDPTDSNVLKRLSERVIKEKADIGFAFDADGDRMAAVDELGRGHWMDIILSIFVRDILETLPGSTIVYNSLCSKTVHETIVKFGGNPIMWKTGHSYIKEKMKEAGALLGGELSGHIFFLDNYFGHDDAAYACLRLLSFLERKNISLAQAATEFQGYIGSPEIKLGVDDNLKFNLVQGPIKQDLINSWPGATINELDGVRIDTPDTMVIIRASQNGPYLTARFESRTESMYNLVKSRVKDILKRRAEINWNEGVNVEALG</sequence>
<dbReference type="GO" id="GO:0016868">
    <property type="term" value="F:intramolecular phosphotransferase activity"/>
    <property type="evidence" value="ECO:0007669"/>
    <property type="project" value="InterPro"/>
</dbReference>
<dbReference type="Gene3D" id="3.30.310.50">
    <property type="entry name" value="Alpha-D-phosphohexomutase, C-terminal domain"/>
    <property type="match status" value="1"/>
</dbReference>
<evidence type="ECO:0000256" key="5">
    <source>
        <dbReference type="ARBA" id="ARBA00022842"/>
    </source>
</evidence>
<accession>A0A0G1GTV7</accession>
<dbReference type="InterPro" id="IPR005845">
    <property type="entry name" value="A-D-PHexomutase_a/b/a-II"/>
</dbReference>
<evidence type="ECO:0000256" key="4">
    <source>
        <dbReference type="ARBA" id="ARBA00022723"/>
    </source>
</evidence>
<organism evidence="10 11">
    <name type="scientific">Candidatus Collierbacteria bacterium GW2011_GWF1_44_12</name>
    <dbReference type="NCBI Taxonomy" id="1618402"/>
    <lineage>
        <taxon>Bacteria</taxon>
        <taxon>Candidatus Collieribacteriota</taxon>
    </lineage>
</organism>
<evidence type="ECO:0000259" key="8">
    <source>
        <dbReference type="Pfam" id="PF02879"/>
    </source>
</evidence>
<dbReference type="PRINTS" id="PR00509">
    <property type="entry name" value="PGMPMM"/>
</dbReference>
<comment type="similarity">
    <text evidence="2">Belongs to the phosphohexose mutase family.</text>
</comment>
<keyword evidence="5" id="KW-0460">Magnesium</keyword>
<dbReference type="Gene3D" id="3.40.120.10">
    <property type="entry name" value="Alpha-D-Glucose-1,6-Bisphosphate, subunit A, domain 3"/>
    <property type="match status" value="3"/>
</dbReference>
<dbReference type="SUPFAM" id="SSF53738">
    <property type="entry name" value="Phosphoglucomutase, first 3 domains"/>
    <property type="match status" value="3"/>
</dbReference>
<dbReference type="PANTHER" id="PTHR43771:SF2">
    <property type="entry name" value="PHOSPHOMANNOMUTASE_PHOSPHOGLUCOMUTASE"/>
    <property type="match status" value="1"/>
</dbReference>
<feature type="domain" description="Alpha-D-phosphohexomutase alpha/beta/alpha" evidence="9">
    <location>
        <begin position="256"/>
        <end position="361"/>
    </location>
</feature>
<evidence type="ECO:0000313" key="10">
    <source>
        <dbReference type="EMBL" id="KKT37658.1"/>
    </source>
</evidence>
<name>A0A0G1GTV7_9BACT</name>
<dbReference type="PANTHER" id="PTHR43771">
    <property type="entry name" value="PHOSPHOMANNOMUTASE"/>
    <property type="match status" value="1"/>
</dbReference>
<evidence type="ECO:0000256" key="3">
    <source>
        <dbReference type="ARBA" id="ARBA00022553"/>
    </source>
</evidence>
<comment type="caution">
    <text evidence="10">The sequence shown here is derived from an EMBL/GenBank/DDBJ whole genome shotgun (WGS) entry which is preliminary data.</text>
</comment>